<keyword evidence="1" id="KW-0472">Membrane</keyword>
<accession>A0A5B7FJG9</accession>
<evidence type="ECO:0000313" key="3">
    <source>
        <dbReference type="Proteomes" id="UP000324222"/>
    </source>
</evidence>
<gene>
    <name evidence="2" type="ORF">E2C01_041229</name>
</gene>
<feature type="transmembrane region" description="Helical" evidence="1">
    <location>
        <begin position="28"/>
        <end position="48"/>
    </location>
</feature>
<name>A0A5B7FJG9_PORTR</name>
<dbReference type="EMBL" id="VSRR010007762">
    <property type="protein sequence ID" value="MPC47481.1"/>
    <property type="molecule type" value="Genomic_DNA"/>
</dbReference>
<dbReference type="AlphaFoldDB" id="A0A5B7FJG9"/>
<evidence type="ECO:0000256" key="1">
    <source>
        <dbReference type="SAM" id="Phobius"/>
    </source>
</evidence>
<sequence length="76" mass="8590">MPDRLNVHYVTLAERPPAKNDNNSSMPILYILVSLFLHLLHLLSPFLAAGGVQTLRFQECHDGDHQQGKEQVGRKL</sequence>
<dbReference type="Proteomes" id="UP000324222">
    <property type="component" value="Unassembled WGS sequence"/>
</dbReference>
<organism evidence="2 3">
    <name type="scientific">Portunus trituberculatus</name>
    <name type="common">Swimming crab</name>
    <name type="synonym">Neptunus trituberculatus</name>
    <dbReference type="NCBI Taxonomy" id="210409"/>
    <lineage>
        <taxon>Eukaryota</taxon>
        <taxon>Metazoa</taxon>
        <taxon>Ecdysozoa</taxon>
        <taxon>Arthropoda</taxon>
        <taxon>Crustacea</taxon>
        <taxon>Multicrustacea</taxon>
        <taxon>Malacostraca</taxon>
        <taxon>Eumalacostraca</taxon>
        <taxon>Eucarida</taxon>
        <taxon>Decapoda</taxon>
        <taxon>Pleocyemata</taxon>
        <taxon>Brachyura</taxon>
        <taxon>Eubrachyura</taxon>
        <taxon>Portunoidea</taxon>
        <taxon>Portunidae</taxon>
        <taxon>Portuninae</taxon>
        <taxon>Portunus</taxon>
    </lineage>
</organism>
<comment type="caution">
    <text evidence="2">The sequence shown here is derived from an EMBL/GenBank/DDBJ whole genome shotgun (WGS) entry which is preliminary data.</text>
</comment>
<evidence type="ECO:0000313" key="2">
    <source>
        <dbReference type="EMBL" id="MPC47481.1"/>
    </source>
</evidence>
<reference evidence="2 3" key="1">
    <citation type="submission" date="2019-05" db="EMBL/GenBank/DDBJ databases">
        <title>Another draft genome of Portunus trituberculatus and its Hox gene families provides insights of decapod evolution.</title>
        <authorList>
            <person name="Jeong J.-H."/>
            <person name="Song I."/>
            <person name="Kim S."/>
            <person name="Choi T."/>
            <person name="Kim D."/>
            <person name="Ryu S."/>
            <person name="Kim W."/>
        </authorList>
    </citation>
    <scope>NUCLEOTIDE SEQUENCE [LARGE SCALE GENOMIC DNA]</scope>
    <source>
        <tissue evidence="2">Muscle</tissue>
    </source>
</reference>
<keyword evidence="3" id="KW-1185">Reference proteome</keyword>
<keyword evidence="1" id="KW-0812">Transmembrane</keyword>
<protein>
    <submittedName>
        <fullName evidence="2">Uncharacterized protein</fullName>
    </submittedName>
</protein>
<keyword evidence="1" id="KW-1133">Transmembrane helix</keyword>
<proteinExistence type="predicted"/>